<dbReference type="AlphaFoldDB" id="A0A0V0R437"/>
<dbReference type="GO" id="GO:0016020">
    <property type="term" value="C:membrane"/>
    <property type="evidence" value="ECO:0007669"/>
    <property type="project" value="UniProtKB-SubCell"/>
</dbReference>
<feature type="region of interest" description="Disordered" evidence="3">
    <location>
        <begin position="194"/>
        <end position="222"/>
    </location>
</feature>
<dbReference type="Pfam" id="PF00481">
    <property type="entry name" value="PP2C"/>
    <property type="match status" value="1"/>
</dbReference>
<feature type="compositionally biased region" description="Basic and acidic residues" evidence="3">
    <location>
        <begin position="198"/>
        <end position="208"/>
    </location>
</feature>
<dbReference type="Proteomes" id="UP000054937">
    <property type="component" value="Unassembled WGS sequence"/>
</dbReference>
<dbReference type="GO" id="GO:0004722">
    <property type="term" value="F:protein serine/threonine phosphatase activity"/>
    <property type="evidence" value="ECO:0007669"/>
    <property type="project" value="InterPro"/>
</dbReference>
<keyword evidence="2" id="KW-0472">Membrane</keyword>
<comment type="caution">
    <text evidence="5">The sequence shown here is derived from an EMBL/GenBank/DDBJ whole genome shotgun (WGS) entry which is preliminary data.</text>
</comment>
<dbReference type="OMA" id="NSIFCAN"/>
<dbReference type="InterPro" id="IPR036457">
    <property type="entry name" value="PPM-type-like_dom_sf"/>
</dbReference>
<dbReference type="SUPFAM" id="SSF81606">
    <property type="entry name" value="PP2C-like"/>
    <property type="match status" value="1"/>
</dbReference>
<dbReference type="Gene3D" id="3.60.40.10">
    <property type="entry name" value="PPM-type phosphatase domain"/>
    <property type="match status" value="1"/>
</dbReference>
<reference evidence="5 6" key="1">
    <citation type="journal article" date="2015" name="Sci. Rep.">
        <title>Genome of the facultative scuticociliatosis pathogen Pseudocohnilembus persalinus provides insight into its virulence through horizontal gene transfer.</title>
        <authorList>
            <person name="Xiong J."/>
            <person name="Wang G."/>
            <person name="Cheng J."/>
            <person name="Tian M."/>
            <person name="Pan X."/>
            <person name="Warren A."/>
            <person name="Jiang C."/>
            <person name="Yuan D."/>
            <person name="Miao W."/>
        </authorList>
    </citation>
    <scope>NUCLEOTIDE SEQUENCE [LARGE SCALE GENOMIC DNA]</scope>
    <source>
        <strain evidence="5">36N120E</strain>
    </source>
</reference>
<dbReference type="PANTHER" id="PTHR47992">
    <property type="entry name" value="PROTEIN PHOSPHATASE"/>
    <property type="match status" value="1"/>
</dbReference>
<evidence type="ECO:0000256" key="1">
    <source>
        <dbReference type="ARBA" id="ARBA00004370"/>
    </source>
</evidence>
<evidence type="ECO:0000256" key="2">
    <source>
        <dbReference type="ARBA" id="ARBA00023136"/>
    </source>
</evidence>
<feature type="domain" description="PPM-type phosphatase" evidence="4">
    <location>
        <begin position="317"/>
        <end position="596"/>
    </location>
</feature>
<sequence>MSVSRQKGISYMPQPSAASLYLTNQQKYSLNKLQKQHQNLANQIENNENREQSGLKSGFDFKMPQLTKAQTSKNEQYRSQNNLMLRSRNFFGNNRNNEQGGPMQKRTLTSGQNKQQSDYNSSNGSLLANTGNYTNYQYGSNLGPRKSGLQNSMLLNQNANGNKSSKSINQFLQSNKIDNEQSILHKNYQNKFDITHNPYEDDQNKKQQSENSIQKNRSINNNGHVNVYSNILTQNNNYNNSIRNTSSSNNNNENYDIKYKAQNQESTENRIDRNMNRLENNNNQNGFQSFMNKPIIVQKDNTSVQIGDKVFKYAYKTKAGCTYQKQTKTNQDSAIVNPQNPKDAGFVLFAVADGHGVNGHFVSQQIKASLPKTIQTNLNNVNQSDSHQIINGLSKAVLQTNQEIITSNYDTNLSGSTLISVLTNGKQIWTANVGDSRSVMARYERGGIKAIPMSVDLKPCLERERLRVIKAGGRVDRQKDYSGYPVGPLRVWLKNLDIPGLAMTRSIGDKVGNQAGVIPDPEIIESTIQNDDKFMVIASDGVWEYMSDHEVIKLVAPYVEKGQLELACEKLVSEATLTWKRESFARDDITAIIVTISQNRYGNNNNLQKQYFQLRTFRNILINCFRYIYK</sequence>
<gene>
    <name evidence="5" type="ORF">PPERSA_05928</name>
</gene>
<dbReference type="OrthoDB" id="10264738at2759"/>
<evidence type="ECO:0000313" key="5">
    <source>
        <dbReference type="EMBL" id="KRX09259.1"/>
    </source>
</evidence>
<feature type="region of interest" description="Disordered" evidence="3">
    <location>
        <begin position="53"/>
        <end position="78"/>
    </location>
</feature>
<evidence type="ECO:0000256" key="3">
    <source>
        <dbReference type="SAM" id="MobiDB-lite"/>
    </source>
</evidence>
<dbReference type="CDD" id="cd00143">
    <property type="entry name" value="PP2Cc"/>
    <property type="match status" value="1"/>
</dbReference>
<comment type="subcellular location">
    <subcellularLocation>
        <location evidence="1">Membrane</location>
    </subcellularLocation>
</comment>
<dbReference type="InterPro" id="IPR001932">
    <property type="entry name" value="PPM-type_phosphatase-like_dom"/>
</dbReference>
<feature type="compositionally biased region" description="Polar residues" evidence="3">
    <location>
        <begin position="67"/>
        <end position="78"/>
    </location>
</feature>
<organism evidence="5 6">
    <name type="scientific">Pseudocohnilembus persalinus</name>
    <name type="common">Ciliate</name>
    <dbReference type="NCBI Taxonomy" id="266149"/>
    <lineage>
        <taxon>Eukaryota</taxon>
        <taxon>Sar</taxon>
        <taxon>Alveolata</taxon>
        <taxon>Ciliophora</taxon>
        <taxon>Intramacronucleata</taxon>
        <taxon>Oligohymenophorea</taxon>
        <taxon>Scuticociliatia</taxon>
        <taxon>Philasterida</taxon>
        <taxon>Pseudocohnilembidae</taxon>
        <taxon>Pseudocohnilembus</taxon>
    </lineage>
</organism>
<dbReference type="SMART" id="SM00331">
    <property type="entry name" value="PP2C_SIG"/>
    <property type="match status" value="1"/>
</dbReference>
<feature type="compositionally biased region" description="Polar residues" evidence="3">
    <location>
        <begin position="209"/>
        <end position="222"/>
    </location>
</feature>
<proteinExistence type="predicted"/>
<dbReference type="SMART" id="SM00332">
    <property type="entry name" value="PP2Cc"/>
    <property type="match status" value="1"/>
</dbReference>
<evidence type="ECO:0000313" key="6">
    <source>
        <dbReference type="Proteomes" id="UP000054937"/>
    </source>
</evidence>
<feature type="region of interest" description="Disordered" evidence="3">
    <location>
        <begin position="90"/>
        <end position="128"/>
    </location>
</feature>
<protein>
    <submittedName>
        <fullName evidence="5">Protein phosphatase 2C (PP2C)-like domain</fullName>
    </submittedName>
</protein>
<dbReference type="InParanoid" id="A0A0V0R437"/>
<feature type="compositionally biased region" description="Polar residues" evidence="3">
    <location>
        <begin position="106"/>
        <end position="128"/>
    </location>
</feature>
<evidence type="ECO:0000259" key="4">
    <source>
        <dbReference type="PROSITE" id="PS51746"/>
    </source>
</evidence>
<dbReference type="PROSITE" id="PS51746">
    <property type="entry name" value="PPM_2"/>
    <property type="match status" value="1"/>
</dbReference>
<dbReference type="EMBL" id="LDAU01000053">
    <property type="protein sequence ID" value="KRX09259.1"/>
    <property type="molecule type" value="Genomic_DNA"/>
</dbReference>
<name>A0A0V0R437_PSEPJ</name>
<dbReference type="FunFam" id="3.60.40.10:FF:000051">
    <property type="entry name" value="Protein phosphatase 2C-like protein"/>
    <property type="match status" value="1"/>
</dbReference>
<dbReference type="InterPro" id="IPR015655">
    <property type="entry name" value="PP2C"/>
</dbReference>
<keyword evidence="6" id="KW-1185">Reference proteome</keyword>
<accession>A0A0V0R437</accession>